<name>A0A068NNT6_FIMGI</name>
<evidence type="ECO:0000259" key="1">
    <source>
        <dbReference type="Pfam" id="PF01261"/>
    </source>
</evidence>
<dbReference type="SUPFAM" id="SSF51658">
    <property type="entry name" value="Xylose isomerase-like"/>
    <property type="match status" value="1"/>
</dbReference>
<dbReference type="Pfam" id="PF01261">
    <property type="entry name" value="AP_endonuc_2"/>
    <property type="match status" value="1"/>
</dbReference>
<dbReference type="Gene3D" id="3.20.20.150">
    <property type="entry name" value="Divalent-metal-dependent TIM barrel enzymes"/>
    <property type="match status" value="1"/>
</dbReference>
<proteinExistence type="predicted"/>
<protein>
    <submittedName>
        <fullName evidence="2">Xylose isomerase domain protein TIM barrel</fullName>
    </submittedName>
</protein>
<evidence type="ECO:0000313" key="2">
    <source>
        <dbReference type="EMBL" id="AIE85228.1"/>
    </source>
</evidence>
<organism evidence="2 3">
    <name type="scientific">Fimbriimonas ginsengisoli Gsoil 348</name>
    <dbReference type="NCBI Taxonomy" id="661478"/>
    <lineage>
        <taxon>Bacteria</taxon>
        <taxon>Bacillati</taxon>
        <taxon>Armatimonadota</taxon>
        <taxon>Fimbriimonadia</taxon>
        <taxon>Fimbriimonadales</taxon>
        <taxon>Fimbriimonadaceae</taxon>
        <taxon>Fimbriimonas</taxon>
    </lineage>
</organism>
<dbReference type="AlphaFoldDB" id="A0A068NNT6"/>
<keyword evidence="3" id="KW-1185">Reference proteome</keyword>
<keyword evidence="2" id="KW-0413">Isomerase</keyword>
<evidence type="ECO:0000313" key="3">
    <source>
        <dbReference type="Proteomes" id="UP000027982"/>
    </source>
</evidence>
<dbReference type="eggNOG" id="COG1082">
    <property type="taxonomic scope" value="Bacteria"/>
</dbReference>
<reference evidence="2 3" key="1">
    <citation type="journal article" date="2014" name="PLoS ONE">
        <title>The first complete genome sequence of the class fimbriimonadia in the phylum armatimonadetes.</title>
        <authorList>
            <person name="Hu Z.Y."/>
            <person name="Wang Y.Z."/>
            <person name="Im W.T."/>
            <person name="Wang S.Y."/>
            <person name="Zhao G.P."/>
            <person name="Zheng H.J."/>
            <person name="Quan Z.X."/>
        </authorList>
    </citation>
    <scope>NUCLEOTIDE SEQUENCE [LARGE SCALE GENOMIC DNA]</scope>
    <source>
        <strain evidence="2">Gsoil 348</strain>
    </source>
</reference>
<dbReference type="InterPro" id="IPR013022">
    <property type="entry name" value="Xyl_isomerase-like_TIM-brl"/>
</dbReference>
<dbReference type="HOGENOM" id="CLU_050006_6_4_0"/>
<dbReference type="InterPro" id="IPR036237">
    <property type="entry name" value="Xyl_isomerase-like_sf"/>
</dbReference>
<dbReference type="EMBL" id="CP007139">
    <property type="protein sequence ID" value="AIE85228.1"/>
    <property type="molecule type" value="Genomic_DNA"/>
</dbReference>
<feature type="domain" description="Xylose isomerase-like TIM barrel" evidence="1">
    <location>
        <begin position="7"/>
        <end position="135"/>
    </location>
</feature>
<dbReference type="KEGG" id="fgi:OP10G_1860"/>
<dbReference type="GO" id="GO:0016853">
    <property type="term" value="F:isomerase activity"/>
    <property type="evidence" value="ECO:0007669"/>
    <property type="project" value="UniProtKB-KW"/>
</dbReference>
<accession>A0A068NNT6</accession>
<gene>
    <name evidence="2" type="ORF">OP10G_1860</name>
</gene>
<dbReference type="Proteomes" id="UP000027982">
    <property type="component" value="Chromosome"/>
</dbReference>
<sequence>MQLCHFHLPTRDDAYCAEFRAALDSSGVELHALLIDEGDITHPDHGERDAEWIASWLQTAEQLGAKHARVIAGKQTATAETLERSIERLKILVKSSPVRIEIENWFPLTDIPEAVLEILDRLEGHVGLCADWGNWPRPRKYTDLPKIVSRAETCHAKLEFLSPAQLDLEDSLLCLAMTKIVGFSGAYVLVNGGPGESEWDALEIQRKFLASGP</sequence>